<comment type="caution">
    <text evidence="1">The sequence shown here is derived from an EMBL/GenBank/DDBJ whole genome shotgun (WGS) entry which is preliminary data.</text>
</comment>
<dbReference type="Gene3D" id="3.90.550.10">
    <property type="entry name" value="Spore Coat Polysaccharide Biosynthesis Protein SpsA, Chain A"/>
    <property type="match status" value="1"/>
</dbReference>
<gene>
    <name evidence="1" type="ORF">A3K86_13220</name>
</gene>
<proteinExistence type="predicted"/>
<dbReference type="STRING" id="858640.A3K86_13220"/>
<dbReference type="Proteomes" id="UP000078503">
    <property type="component" value="Unassembled WGS sequence"/>
</dbReference>
<dbReference type="SUPFAM" id="SSF53448">
    <property type="entry name" value="Nucleotide-diphospho-sugar transferases"/>
    <property type="match status" value="1"/>
</dbReference>
<reference evidence="1 2" key="1">
    <citation type="submission" date="2016-03" db="EMBL/GenBank/DDBJ databases">
        <title>Photobacterium proteolyticum sp. nov. a protease producing bacterium isolated from ocean sediments of Laizhou Bay.</title>
        <authorList>
            <person name="Li Y."/>
        </authorList>
    </citation>
    <scope>NUCLEOTIDE SEQUENCE [LARGE SCALE GENOMIC DNA]</scope>
    <source>
        <strain evidence="1 2">R-40508</strain>
    </source>
</reference>
<organism evidence="1 2">
    <name type="scientific">Photobacterium jeanii</name>
    <dbReference type="NCBI Taxonomy" id="858640"/>
    <lineage>
        <taxon>Bacteria</taxon>
        <taxon>Pseudomonadati</taxon>
        <taxon>Pseudomonadota</taxon>
        <taxon>Gammaproteobacteria</taxon>
        <taxon>Vibrionales</taxon>
        <taxon>Vibrionaceae</taxon>
        <taxon>Photobacterium</taxon>
    </lineage>
</organism>
<dbReference type="RefSeq" id="WP_068331733.1">
    <property type="nucleotide sequence ID" value="NZ_LVHF01000028.1"/>
</dbReference>
<protein>
    <recommendedName>
        <fullName evidence="3">Glycosyltransferase 2-like domain-containing protein</fullName>
    </recommendedName>
</protein>
<keyword evidence="2" id="KW-1185">Reference proteome</keyword>
<evidence type="ECO:0008006" key="3">
    <source>
        <dbReference type="Google" id="ProtNLM"/>
    </source>
</evidence>
<dbReference type="OrthoDB" id="1351873at2"/>
<name>A0A178KA73_9GAMM</name>
<accession>A0A178KA73</accession>
<dbReference type="EMBL" id="LVHF01000028">
    <property type="protein sequence ID" value="OAN13543.1"/>
    <property type="molecule type" value="Genomic_DNA"/>
</dbReference>
<evidence type="ECO:0000313" key="2">
    <source>
        <dbReference type="Proteomes" id="UP000078503"/>
    </source>
</evidence>
<dbReference type="AlphaFoldDB" id="A0A178KA73"/>
<evidence type="ECO:0000313" key="1">
    <source>
        <dbReference type="EMBL" id="OAN13543.1"/>
    </source>
</evidence>
<sequence length="274" mass="31726">MNILPIVVLYKTKVIESQAVEFLVGNSFFREVFVYDNTPDLNAALSNSKLHDKVNYYHDPSNPGVSKAYNVAAKYAIENNYDWLLILDQDTKLDDKLISAYQRAHIRNPDIKIFAPQLKTAKGAPCSPCRIVFKRGLPVRNLLSRRLSLAKYAPINSGILVDLQTFDSVSGYNEKVFLDFSDFQFIERLSQKVDEFYVVNHILEQDFSNDSSDTEILKQRFKLYCQCARLCEKKSLKEYFEYGVTTLLRCLSLMYRTRNTSFVKILLSEFWSLK</sequence>
<dbReference type="InterPro" id="IPR029044">
    <property type="entry name" value="Nucleotide-diphossugar_trans"/>
</dbReference>